<protein>
    <submittedName>
        <fullName evidence="1">SecB-like chaperone</fullName>
    </submittedName>
</protein>
<dbReference type="RefSeq" id="WP_095660234.1">
    <property type="nucleotide sequence ID" value="NZ_BAAAKB010000012.1"/>
</dbReference>
<evidence type="ECO:0000313" key="1">
    <source>
        <dbReference type="EMBL" id="AQQ15562.1"/>
    </source>
</evidence>
<organism evidence="1 2">
    <name type="scientific">Corynebacterium glaucum</name>
    <dbReference type="NCBI Taxonomy" id="187491"/>
    <lineage>
        <taxon>Bacteria</taxon>
        <taxon>Bacillati</taxon>
        <taxon>Actinomycetota</taxon>
        <taxon>Actinomycetes</taxon>
        <taxon>Mycobacteriales</taxon>
        <taxon>Corynebacteriaceae</taxon>
        <taxon>Corynebacterium</taxon>
    </lineage>
</organism>
<dbReference type="SUPFAM" id="SSF54611">
    <property type="entry name" value="SecB-like"/>
    <property type="match status" value="1"/>
</dbReference>
<dbReference type="AlphaFoldDB" id="A0A1Q2HXJ6"/>
<dbReference type="Proteomes" id="UP000217209">
    <property type="component" value="Chromosome"/>
</dbReference>
<dbReference type="KEGG" id="cgv:CGLAU_08035"/>
<sequence>MAINCAPQDELRVQAGRIAGNANLRDIRLTQSDVRLHFVPNPTASLSVELDISPEAEIAPAIGDSAGLLLVSCGFSVTISSDAEDVTDSVATLQSEFTAAFTHTLFDEASDEELEAFANTTGLFALYPYAREYISDCTRRLGLPTLVLDLFKP</sequence>
<dbReference type="Gene3D" id="3.10.420.10">
    <property type="entry name" value="SecB-like"/>
    <property type="match status" value="1"/>
</dbReference>
<keyword evidence="2" id="KW-1185">Reference proteome</keyword>
<accession>A0A1Q2HXJ6</accession>
<dbReference type="InterPro" id="IPR035958">
    <property type="entry name" value="SecB-like_sf"/>
</dbReference>
<name>A0A1Q2HXJ6_9CORY</name>
<evidence type="ECO:0000313" key="2">
    <source>
        <dbReference type="Proteomes" id="UP000217209"/>
    </source>
</evidence>
<proteinExistence type="predicted"/>
<reference evidence="1 2" key="1">
    <citation type="submission" date="2016-12" db="EMBL/GenBank/DDBJ databases">
        <authorList>
            <person name="Song W.-J."/>
            <person name="Kurnit D.M."/>
        </authorList>
    </citation>
    <scope>NUCLEOTIDE SEQUENCE [LARGE SCALE GENOMIC DNA]</scope>
    <source>
        <strain evidence="1 2">DSM 30827</strain>
    </source>
</reference>
<dbReference type="OrthoDB" id="5197361at2"/>
<gene>
    <name evidence="1" type="primary">secBL</name>
    <name evidence="1" type="ORF">CGLAU_08035</name>
</gene>
<dbReference type="EMBL" id="CP019688">
    <property type="protein sequence ID" value="AQQ15562.1"/>
    <property type="molecule type" value="Genomic_DNA"/>
</dbReference>